<evidence type="ECO:0000313" key="2">
    <source>
        <dbReference type="EMBL" id="PWJ60546.1"/>
    </source>
</evidence>
<feature type="transmembrane region" description="Helical" evidence="1">
    <location>
        <begin position="347"/>
        <end position="365"/>
    </location>
</feature>
<keyword evidence="1" id="KW-0472">Membrane</keyword>
<feature type="transmembrane region" description="Helical" evidence="1">
    <location>
        <begin position="134"/>
        <end position="158"/>
    </location>
</feature>
<keyword evidence="1" id="KW-0812">Transmembrane</keyword>
<feature type="transmembrane region" description="Helical" evidence="1">
    <location>
        <begin position="219"/>
        <end position="245"/>
    </location>
</feature>
<dbReference type="EMBL" id="QGDT01000001">
    <property type="protein sequence ID" value="PWJ60546.1"/>
    <property type="molecule type" value="Genomic_DNA"/>
</dbReference>
<sequence>MVLHLRAFWLLNNRMTIPDIFMNNPYFPQYVELVILLVGMFGLSFVVPSLRSLRTAAGVSLIFLPIVYFFALLVTYVSPVPFTDDYNLFETISKLHRAQDLASFCSALFEQVNQHRFAFERLVMLAMYYSTGTVSVPVLVFIGNLFMLGVLLLIYLIFKSERIHWHYFIPVPYMLFNLVYSENAYWGIAAIQNTPLIFMAFLSVYGLSRSGRGGWFLGFFAALVTTFISGSGLLTWIIGALFLAFKRKYKRLVVWVMLTIAVVIFYFTYDYTIIQSDNESVLRHPFYNLLLLWGFWGNALYLNVPHPLVNYFHADMVWCAVLGFVFTIILLFWLLRIVTMPKLTWTFWFLLGAAMFIMGTGAMFVISRPSGGFFMYGGAIFSRRYMIFGVVLLALMYTCVLVMLKKSPRGLLVSGVLSFLGVISLHFCSYYLTLVDLRQSYESLALDGYYWREYNTFLTQGDKYGDVPFWNHPTRMKQLMEAISEDGISKVNVAPSAENFLNFAKHNTAQRPFLGEFKVRSEVRTDWTNLASDFLTLEASPLGAEQVKYFVLKDSTHTLLLPAVPKPLDWWSMFLQNRYYSDTYQYGLYRMKLPASNRSYAVWLVTNDDQYWNTNKSLNIH</sequence>
<gene>
    <name evidence="2" type="ORF">CLV98_101731</name>
</gene>
<keyword evidence="3" id="KW-1185">Reference proteome</keyword>
<feature type="transmembrane region" description="Helical" evidence="1">
    <location>
        <begin position="27"/>
        <end position="47"/>
    </location>
</feature>
<name>A0A316AT65_9BACT</name>
<protein>
    <submittedName>
        <fullName evidence="2">Uncharacterized protein</fullName>
    </submittedName>
</protein>
<feature type="transmembrane region" description="Helical" evidence="1">
    <location>
        <begin position="59"/>
        <end position="78"/>
    </location>
</feature>
<feature type="transmembrane region" description="Helical" evidence="1">
    <location>
        <begin position="316"/>
        <end position="335"/>
    </location>
</feature>
<feature type="transmembrane region" description="Helical" evidence="1">
    <location>
        <begin position="410"/>
        <end position="432"/>
    </location>
</feature>
<organism evidence="2 3">
    <name type="scientific">Dyadobacter jejuensis</name>
    <dbReference type="NCBI Taxonomy" id="1082580"/>
    <lineage>
        <taxon>Bacteria</taxon>
        <taxon>Pseudomonadati</taxon>
        <taxon>Bacteroidota</taxon>
        <taxon>Cytophagia</taxon>
        <taxon>Cytophagales</taxon>
        <taxon>Spirosomataceae</taxon>
        <taxon>Dyadobacter</taxon>
    </lineage>
</organism>
<keyword evidence="1" id="KW-1133">Transmembrane helix</keyword>
<reference evidence="2 3" key="1">
    <citation type="submission" date="2018-03" db="EMBL/GenBank/DDBJ databases">
        <title>Genomic Encyclopedia of Archaeal and Bacterial Type Strains, Phase II (KMG-II): from individual species to whole genera.</title>
        <authorList>
            <person name="Goeker M."/>
        </authorList>
    </citation>
    <scope>NUCLEOTIDE SEQUENCE [LARGE SCALE GENOMIC DNA]</scope>
    <source>
        <strain evidence="2 3">DSM 100346</strain>
    </source>
</reference>
<dbReference type="Proteomes" id="UP000245880">
    <property type="component" value="Unassembled WGS sequence"/>
</dbReference>
<dbReference type="AlphaFoldDB" id="A0A316AT65"/>
<evidence type="ECO:0000313" key="3">
    <source>
        <dbReference type="Proteomes" id="UP000245880"/>
    </source>
</evidence>
<comment type="caution">
    <text evidence="2">The sequence shown here is derived from an EMBL/GenBank/DDBJ whole genome shotgun (WGS) entry which is preliminary data.</text>
</comment>
<feature type="transmembrane region" description="Helical" evidence="1">
    <location>
        <begin position="252"/>
        <end position="274"/>
    </location>
</feature>
<feature type="transmembrane region" description="Helical" evidence="1">
    <location>
        <begin position="184"/>
        <end position="207"/>
    </location>
</feature>
<evidence type="ECO:0000256" key="1">
    <source>
        <dbReference type="SAM" id="Phobius"/>
    </source>
</evidence>
<accession>A0A316AT65</accession>
<feature type="transmembrane region" description="Helical" evidence="1">
    <location>
        <begin position="385"/>
        <end position="404"/>
    </location>
</feature>
<proteinExistence type="predicted"/>